<comment type="caution">
    <text evidence="2">The sequence shown here is derived from an EMBL/GenBank/DDBJ whole genome shotgun (WGS) entry which is preliminary data.</text>
</comment>
<keyword evidence="3" id="KW-1185">Reference proteome</keyword>
<dbReference type="Proteomes" id="UP000811899">
    <property type="component" value="Unassembled WGS sequence"/>
</dbReference>
<dbReference type="InterPro" id="IPR010176">
    <property type="entry name" value="C4xCH_C2xCH_motif_GEOSU"/>
</dbReference>
<protein>
    <submittedName>
        <fullName evidence="2">CxxxxCH/CxxCH domain-containing protein</fullName>
    </submittedName>
</protein>
<dbReference type="NCBIfam" id="TIGR01904">
    <property type="entry name" value="GSu_C4xC__C2xCH"/>
    <property type="match status" value="9"/>
</dbReference>
<dbReference type="Gene3D" id="1.10.780.10">
    <property type="entry name" value="Hydroxylamine Oxidoreductase, Chain A, domain 1"/>
    <property type="match status" value="1"/>
</dbReference>
<dbReference type="PANTHER" id="PTHR35038">
    <property type="entry name" value="DISSIMILATORY SULFITE REDUCTASE SIRA"/>
    <property type="match status" value="1"/>
</dbReference>
<dbReference type="EMBL" id="JAHCVJ010000009">
    <property type="protein sequence ID" value="MBT0666235.1"/>
    <property type="molecule type" value="Genomic_DNA"/>
</dbReference>
<gene>
    <name evidence="2" type="ORF">KI809_18140</name>
</gene>
<evidence type="ECO:0000313" key="2">
    <source>
        <dbReference type="EMBL" id="MBT0666235.1"/>
    </source>
</evidence>
<name>A0AAW4LCE7_9BACT</name>
<dbReference type="InterPro" id="IPR051829">
    <property type="entry name" value="Multiheme_Cytochr_ET"/>
</dbReference>
<evidence type="ECO:0000313" key="3">
    <source>
        <dbReference type="Proteomes" id="UP000811899"/>
    </source>
</evidence>
<proteinExistence type="predicted"/>
<dbReference type="RefSeq" id="WP_214173003.1">
    <property type="nucleotide sequence ID" value="NZ_JAHCVJ010000009.1"/>
</dbReference>
<dbReference type="SUPFAM" id="SSF48695">
    <property type="entry name" value="Multiheme cytochromes"/>
    <property type="match status" value="5"/>
</dbReference>
<organism evidence="2 3">
    <name type="scientific">Geoanaerobacter pelophilus</name>
    <dbReference type="NCBI Taxonomy" id="60036"/>
    <lineage>
        <taxon>Bacteria</taxon>
        <taxon>Pseudomonadati</taxon>
        <taxon>Thermodesulfobacteriota</taxon>
        <taxon>Desulfuromonadia</taxon>
        <taxon>Geobacterales</taxon>
        <taxon>Geobacteraceae</taxon>
        <taxon>Geoanaerobacter</taxon>
    </lineage>
</organism>
<keyword evidence="1" id="KW-0732">Signal</keyword>
<dbReference type="GO" id="GO:0016491">
    <property type="term" value="F:oxidoreductase activity"/>
    <property type="evidence" value="ECO:0007669"/>
    <property type="project" value="TreeGrafter"/>
</dbReference>
<dbReference type="InterPro" id="IPR036280">
    <property type="entry name" value="Multihaem_cyt_sf"/>
</dbReference>
<reference evidence="2 3" key="1">
    <citation type="submission" date="2021-05" db="EMBL/GenBank/DDBJ databases">
        <title>The draft genome of Geobacter pelophilus DSM 12255.</title>
        <authorList>
            <person name="Xu Z."/>
            <person name="Masuda Y."/>
            <person name="Itoh H."/>
            <person name="Senoo K."/>
        </authorList>
    </citation>
    <scope>NUCLEOTIDE SEQUENCE [LARGE SCALE GENOMIC DNA]</scope>
    <source>
        <strain evidence="2 3">DSM 12255</strain>
    </source>
</reference>
<evidence type="ECO:0000256" key="1">
    <source>
        <dbReference type="ARBA" id="ARBA00022729"/>
    </source>
</evidence>
<dbReference type="PANTHER" id="PTHR35038:SF6">
    <property type="entry name" value="SURFACE LOCALIZED DECAHEME CYTOCHROME C LIPOPROTEIN"/>
    <property type="match status" value="1"/>
</dbReference>
<dbReference type="Gene3D" id="1.20.850.10">
    <property type="entry name" value="Hydroxylamine Oxidoreductase, Chain A, domain 2"/>
    <property type="match status" value="1"/>
</dbReference>
<sequence length="1437" mass="147485">MRSIFSRVSIMNSRAVECTMHLLLLVVLATLVVPSLAAATDLIHNSADTASNKWQAQGGWGVAGGKYGKFTCSTCHAPDSGNTKNIKTVISTMNGDAWPNGSQDVQVVFLNQTSMGDDSKARSNSNRICEVCHSQNRFHNFNTTNNTEGLGHPTPKEVCTSCHKHNTGFKAGCGGCHGNPPTSAVFGTNTGLIGLPRPSRTLEPGQVGAHHTHTQVRNMVCDTCHYIDNGGIKMPNQSGTIQIGFFGFGGRVTNGIYVPYSSATRGYSFASGTAQTVIAAAKTTYAEANRCQNVYCHGGGAPGHAPLGGGLNQQPRWDAQGQNACGNCHGTTNDNPPTLGSHVKHTGSAAGFNGYAFQCATCHPATDVSHVQGSVRWQFGANGDPRVAAALYRAAGSLADEHAGATSDLAPSQSYGQCSNVACHSDGKNGSPRIIPVWGDSSFPTDCSGCHGGATGSVSPITTGRHTAHINNAALLGSNFACDACHARTVSGNTTLSNKANHVNLLVDYSGAKAGNGSTYSAANGVCSASYCHTDGKGTQKITAATGWNSGVSLDCTGCHGSDAAPDFASTAGEPNYVTTAAGAAKANSHKKHVGSAGAATCVYCHGATVSAAGTAIIGNHTNRVIDVQKGGGKNFDYIGAKTCSNISCHGTGSVNAVWGDTFPSDCTGCHGGNASTGAKWIKTGMHSQHLNNAAVNGINFGCAECHAATVNSDQAITNPLLHGNGFTDLSGARSGKNSAACSSAYCHSDGKGGAGMSVSWTAGPAINNCKGCHGASLSPAFTSVAGEPNYPSASQGTLYANSHEKHVGVSGATTCVYCHSATTVDGVSIATAANHLNRAIEVVQGGGKEFVYAGGKTCSNISCHGTGSADAVWGATMPVDCTGCHGGNASSANPIVTGKHAAHINQAAVLGNNIACAACHSRTVATDRSIANIGNHGNGFKDYSGSYAGKNIAACNAAYCHSDGKGGPGVAVSWTAGPAIDNCIGCHGASTGTGTFTSIAGEPNYGNAGINQLYANSHKAHTATGAASCDTCHTDTVVTDGTAIKAGSLHLNGTRNVGFNRAKEATASWNGTNVCSNITCHSGGNATWGDPTSAGCKVCHGNLSASHSKHIGNLIDSGIVTFYQYTANKSVGSTYRFGCANCHPTDPAKHRNGTVDLTLAANKAGGSYLNSLNNLNTTDSAGFTKGSGSLTCETVYCHSNGRTLSLALADYRQTPNWYGGSFGANRCGSCHDNPPQYAGQSHYNPQTAIGNVGKAPYRETGHMVGIHFVNTGKGNKQNGFLGFSSSGNMAHGNSAFASTIACYTCHSGIVSSTVIDTYAMDGSSSLFRCGSCHTQSTRTQLQPGQIANTSLHVNGSKDVQFAPIVFKTKAQLSNVANALGWTRNGNYKSADSYDSFDLSVATWNPATKTCLTACHVNQPDITWGAQLKCVSCHARQ</sequence>
<dbReference type="Pfam" id="PF09698">
    <property type="entry name" value="GSu_C4xC__C2xCH"/>
    <property type="match status" value="5"/>
</dbReference>
<accession>A0AAW4LCE7</accession>